<dbReference type="PROSITE" id="PS51257">
    <property type="entry name" value="PROKAR_LIPOPROTEIN"/>
    <property type="match status" value="1"/>
</dbReference>
<feature type="chain" id="PRO_5039642776" description="DUF6318 domain-containing protein" evidence="2">
    <location>
        <begin position="20"/>
        <end position="218"/>
    </location>
</feature>
<reference evidence="4 5" key="1">
    <citation type="submission" date="2020-08" db="EMBL/GenBank/DDBJ databases">
        <title>Sequencing the genomes of 1000 actinobacteria strains.</title>
        <authorList>
            <person name="Klenk H.-P."/>
        </authorList>
    </citation>
    <scope>NUCLEOTIDE SEQUENCE [LARGE SCALE GENOMIC DNA]</scope>
    <source>
        <strain evidence="4 5">DSM 28796</strain>
    </source>
</reference>
<evidence type="ECO:0000259" key="3">
    <source>
        <dbReference type="Pfam" id="PF19843"/>
    </source>
</evidence>
<evidence type="ECO:0000256" key="1">
    <source>
        <dbReference type="SAM" id="MobiDB-lite"/>
    </source>
</evidence>
<dbReference type="InterPro" id="IPR046281">
    <property type="entry name" value="DUF6318"/>
</dbReference>
<name>A0A841AGP7_9MICO</name>
<dbReference type="EMBL" id="JACHLZ010000001">
    <property type="protein sequence ID" value="MBB5833173.1"/>
    <property type="molecule type" value="Genomic_DNA"/>
</dbReference>
<feature type="signal peptide" evidence="2">
    <location>
        <begin position="1"/>
        <end position="19"/>
    </location>
</feature>
<feature type="domain" description="DUF6318" evidence="3">
    <location>
        <begin position="76"/>
        <end position="211"/>
    </location>
</feature>
<sequence>MPRRLLSAAAACAFVLGLAACGDGSDDPVTSAPPSIDIDAPSDGGGDASPSSGGDDAEPSDGGGNEDTTAASDIPAPDPADYPGMDENTEEGAIQASRYFLASMLWGYQTGETDELASLFEKSCKTCQANLENIEELSDIGEYWSETRVTYEDIVPSDPDETYEAIIGYSATISPHTEPDGKTGSRIEVPENYYQMGFGLNWSEGRWVISGLSIEVFE</sequence>
<comment type="caution">
    <text evidence="4">The sequence shown here is derived from an EMBL/GenBank/DDBJ whole genome shotgun (WGS) entry which is preliminary data.</text>
</comment>
<keyword evidence="5" id="KW-1185">Reference proteome</keyword>
<dbReference type="AlphaFoldDB" id="A0A841AGP7"/>
<organism evidence="4 5">
    <name type="scientific">Brachybacterium aquaticum</name>
    <dbReference type="NCBI Taxonomy" id="1432564"/>
    <lineage>
        <taxon>Bacteria</taxon>
        <taxon>Bacillati</taxon>
        <taxon>Actinomycetota</taxon>
        <taxon>Actinomycetes</taxon>
        <taxon>Micrococcales</taxon>
        <taxon>Dermabacteraceae</taxon>
        <taxon>Brachybacterium</taxon>
    </lineage>
</organism>
<evidence type="ECO:0000313" key="5">
    <source>
        <dbReference type="Proteomes" id="UP000588158"/>
    </source>
</evidence>
<feature type="region of interest" description="Disordered" evidence="1">
    <location>
        <begin position="23"/>
        <end position="88"/>
    </location>
</feature>
<keyword evidence="2" id="KW-0732">Signal</keyword>
<feature type="compositionally biased region" description="Low complexity" evidence="1">
    <location>
        <begin position="35"/>
        <end position="54"/>
    </location>
</feature>
<dbReference type="RefSeq" id="WP_184326372.1">
    <property type="nucleotide sequence ID" value="NZ_JACHLZ010000001.1"/>
</dbReference>
<proteinExistence type="predicted"/>
<protein>
    <recommendedName>
        <fullName evidence="3">DUF6318 domain-containing protein</fullName>
    </recommendedName>
</protein>
<dbReference type="Pfam" id="PF19843">
    <property type="entry name" value="DUF6318"/>
    <property type="match status" value="1"/>
</dbReference>
<dbReference type="Proteomes" id="UP000588158">
    <property type="component" value="Unassembled WGS sequence"/>
</dbReference>
<evidence type="ECO:0000313" key="4">
    <source>
        <dbReference type="EMBL" id="MBB5833173.1"/>
    </source>
</evidence>
<gene>
    <name evidence="4" type="ORF">HNR70_002986</name>
</gene>
<accession>A0A841AGP7</accession>
<evidence type="ECO:0000256" key="2">
    <source>
        <dbReference type="SAM" id="SignalP"/>
    </source>
</evidence>
<feature type="compositionally biased region" description="Low complexity" evidence="1">
    <location>
        <begin position="67"/>
        <end position="83"/>
    </location>
</feature>